<dbReference type="PROSITE" id="PS51257">
    <property type="entry name" value="PROKAR_LIPOPROTEIN"/>
    <property type="match status" value="1"/>
</dbReference>
<dbReference type="Proteomes" id="UP000824334">
    <property type="component" value="Chromosome"/>
</dbReference>
<feature type="region of interest" description="Disordered" evidence="1">
    <location>
        <begin position="150"/>
        <end position="203"/>
    </location>
</feature>
<evidence type="ECO:0000256" key="2">
    <source>
        <dbReference type="SAM" id="SignalP"/>
    </source>
</evidence>
<organism evidence="3 4">
    <name type="scientific">Brevundimonas nasdae</name>
    <dbReference type="NCBI Taxonomy" id="172043"/>
    <lineage>
        <taxon>Bacteria</taxon>
        <taxon>Pseudomonadati</taxon>
        <taxon>Pseudomonadota</taxon>
        <taxon>Alphaproteobacteria</taxon>
        <taxon>Caulobacterales</taxon>
        <taxon>Caulobacteraceae</taxon>
        <taxon>Brevundimonas</taxon>
    </lineage>
</organism>
<dbReference type="RefSeq" id="WP_219353557.1">
    <property type="nucleotide sequence ID" value="NZ_CP080034.1"/>
</dbReference>
<feature type="region of interest" description="Disordered" evidence="1">
    <location>
        <begin position="21"/>
        <end position="53"/>
    </location>
</feature>
<keyword evidence="2" id="KW-0732">Signal</keyword>
<feature type="compositionally biased region" description="Low complexity" evidence="1">
    <location>
        <begin position="171"/>
        <end position="203"/>
    </location>
</feature>
<dbReference type="GeneID" id="94374047"/>
<reference evidence="3 4" key="1">
    <citation type="submission" date="2021-07" db="EMBL/GenBank/DDBJ databases">
        <title>Isolation and characterization of bacteria from a gold mining with a capacity of golden bioaccumulation.</title>
        <authorList>
            <person name="Yang X.J."/>
        </authorList>
    </citation>
    <scope>NUCLEOTIDE SEQUENCE [LARGE SCALE GENOMIC DNA]</scope>
    <source>
        <strain evidence="3 4">Au29</strain>
    </source>
</reference>
<evidence type="ECO:0000313" key="3">
    <source>
        <dbReference type="EMBL" id="QYC10835.1"/>
    </source>
</evidence>
<accession>A0ABX8TI01</accession>
<evidence type="ECO:0000313" key="4">
    <source>
        <dbReference type="Proteomes" id="UP000824334"/>
    </source>
</evidence>
<name>A0ABX8TI01_9CAUL</name>
<keyword evidence="4" id="KW-1185">Reference proteome</keyword>
<feature type="signal peptide" evidence="2">
    <location>
        <begin position="1"/>
        <end position="19"/>
    </location>
</feature>
<sequence length="203" mass="21012">MKTAIFPLLAAAAFLTACSNGDVNPPTEPAEPLRTPEAMQQVQPKGPSSLASRGPRSFVGIWAANLRWCDQPQGANSPYTITPLRFDGHEHSCEIASIRETGSGYAASLSCIANGQPRTERVHMAATGDVMNLTYVEQDMATVKLVRCPGSPRAPDPGNPLEKMLKGGGDTETPPSASPTEPSGAPATASPSSGSGTPPASGE</sequence>
<protein>
    <recommendedName>
        <fullName evidence="5">Lipoprotein</fullName>
    </recommendedName>
</protein>
<evidence type="ECO:0000256" key="1">
    <source>
        <dbReference type="SAM" id="MobiDB-lite"/>
    </source>
</evidence>
<dbReference type="EMBL" id="CP080034">
    <property type="protein sequence ID" value="QYC10835.1"/>
    <property type="molecule type" value="Genomic_DNA"/>
</dbReference>
<proteinExistence type="predicted"/>
<feature type="chain" id="PRO_5046248549" description="Lipoprotein" evidence="2">
    <location>
        <begin position="20"/>
        <end position="203"/>
    </location>
</feature>
<evidence type="ECO:0008006" key="5">
    <source>
        <dbReference type="Google" id="ProtNLM"/>
    </source>
</evidence>
<gene>
    <name evidence="3" type="ORF">KWG56_02140</name>
</gene>